<feature type="compositionally biased region" description="Pro residues" evidence="1">
    <location>
        <begin position="268"/>
        <end position="313"/>
    </location>
</feature>
<feature type="compositionally biased region" description="Pro residues" evidence="1">
    <location>
        <begin position="321"/>
        <end position="333"/>
    </location>
</feature>
<keyword evidence="2" id="KW-0732">Signal</keyword>
<proteinExistence type="predicted"/>
<gene>
    <name evidence="3" type="ORF">C1H46_032475</name>
</gene>
<sequence>MYWFLTVIFLVATLTFHTPSEASHEKNHPSAVVVGTVYCDTCFQEDFSHTSHFISGASVGVECKDGSSTEQSFKAQVKTNSHGQFKVLLPFSVSKHVKKIEGCSVKLISSSEPYCAVASSATSSSLHLKARKQGTHIFSAGFFTFKPLKQPTLCNQKPSIQNSKKLNSQKFSFPRTDELEFPSPSQVDPTIPDLPPVPKIPYLPPLPQLPPLPPIPIGVPGLPGLPGIPGSPPVAVKTSSVSSNSKTSKNEQLGDNKEVAHPDDIFPPLFPPIIPNPLQPPPAPLIPNLPPLPGSPPAGPAPLIPNLPIPNLPPISGLTPSPSPPPPIIPFLPPLPVPLPPVPRIPGIPPAASSKQSTSP</sequence>
<dbReference type="PANTHER" id="PTHR47273">
    <property type="entry name" value="EXPRESSED PROTEIN"/>
    <property type="match status" value="1"/>
</dbReference>
<dbReference type="EMBL" id="VIEB01000743">
    <property type="protein sequence ID" value="TQD82012.1"/>
    <property type="molecule type" value="Genomic_DNA"/>
</dbReference>
<protein>
    <recommendedName>
        <fullName evidence="5">Pollen Ole e 1 allergen and extensin family protein</fullName>
    </recommendedName>
</protein>
<evidence type="ECO:0000256" key="1">
    <source>
        <dbReference type="SAM" id="MobiDB-lite"/>
    </source>
</evidence>
<dbReference type="Pfam" id="PF01190">
    <property type="entry name" value="Pollen_Ole_e_1"/>
    <property type="match status" value="1"/>
</dbReference>
<dbReference type="STRING" id="106549.A0A540L6W4"/>
<reference evidence="3 4" key="1">
    <citation type="journal article" date="2019" name="G3 (Bethesda)">
        <title>Sequencing of a Wild Apple (Malus baccata) Genome Unravels the Differences Between Cultivated and Wild Apple Species Regarding Disease Resistance and Cold Tolerance.</title>
        <authorList>
            <person name="Chen X."/>
        </authorList>
    </citation>
    <scope>NUCLEOTIDE SEQUENCE [LARGE SCALE GENOMIC DNA]</scope>
    <source>
        <strain evidence="4">cv. Shandingzi</strain>
        <tissue evidence="3">Leaves</tissue>
    </source>
</reference>
<evidence type="ECO:0000313" key="4">
    <source>
        <dbReference type="Proteomes" id="UP000315295"/>
    </source>
</evidence>
<name>A0A540L6W4_MALBA</name>
<feature type="chain" id="PRO_5021777964" description="Pollen Ole e 1 allergen and extensin family protein" evidence="2">
    <location>
        <begin position="23"/>
        <end position="360"/>
    </location>
</feature>
<feature type="region of interest" description="Disordered" evidence="1">
    <location>
        <begin position="175"/>
        <end position="196"/>
    </location>
</feature>
<feature type="compositionally biased region" description="Basic and acidic residues" evidence="1">
    <location>
        <begin position="248"/>
        <end position="264"/>
    </location>
</feature>
<organism evidence="3 4">
    <name type="scientific">Malus baccata</name>
    <name type="common">Siberian crab apple</name>
    <name type="synonym">Pyrus baccata</name>
    <dbReference type="NCBI Taxonomy" id="106549"/>
    <lineage>
        <taxon>Eukaryota</taxon>
        <taxon>Viridiplantae</taxon>
        <taxon>Streptophyta</taxon>
        <taxon>Embryophyta</taxon>
        <taxon>Tracheophyta</taxon>
        <taxon>Spermatophyta</taxon>
        <taxon>Magnoliopsida</taxon>
        <taxon>eudicotyledons</taxon>
        <taxon>Gunneridae</taxon>
        <taxon>Pentapetalae</taxon>
        <taxon>rosids</taxon>
        <taxon>fabids</taxon>
        <taxon>Rosales</taxon>
        <taxon>Rosaceae</taxon>
        <taxon>Amygdaloideae</taxon>
        <taxon>Maleae</taxon>
        <taxon>Malus</taxon>
    </lineage>
</organism>
<dbReference type="AlphaFoldDB" id="A0A540L6W4"/>
<keyword evidence="4" id="KW-1185">Reference proteome</keyword>
<evidence type="ECO:0000256" key="2">
    <source>
        <dbReference type="SAM" id="SignalP"/>
    </source>
</evidence>
<feature type="region of interest" description="Disordered" evidence="1">
    <location>
        <begin position="228"/>
        <end position="333"/>
    </location>
</feature>
<evidence type="ECO:0000313" key="3">
    <source>
        <dbReference type="EMBL" id="TQD82012.1"/>
    </source>
</evidence>
<comment type="caution">
    <text evidence="3">The sequence shown here is derived from an EMBL/GenBank/DDBJ whole genome shotgun (WGS) entry which is preliminary data.</text>
</comment>
<accession>A0A540L6W4</accession>
<dbReference type="Proteomes" id="UP000315295">
    <property type="component" value="Unassembled WGS sequence"/>
</dbReference>
<feature type="signal peptide" evidence="2">
    <location>
        <begin position="1"/>
        <end position="22"/>
    </location>
</feature>
<feature type="compositionally biased region" description="Low complexity" evidence="1">
    <location>
        <begin position="233"/>
        <end position="247"/>
    </location>
</feature>
<evidence type="ECO:0008006" key="5">
    <source>
        <dbReference type="Google" id="ProtNLM"/>
    </source>
</evidence>
<dbReference type="PANTHER" id="PTHR47273:SF4">
    <property type="entry name" value="EXPRESSED PROTEIN"/>
    <property type="match status" value="1"/>
</dbReference>